<dbReference type="InterPro" id="IPR036513">
    <property type="entry name" value="STAS_dom_sf"/>
</dbReference>
<evidence type="ECO:0000256" key="1">
    <source>
        <dbReference type="SAM" id="MobiDB-lite"/>
    </source>
</evidence>
<keyword evidence="5" id="KW-1185">Reference proteome</keyword>
<gene>
    <name evidence="4" type="ORF">ABGN05_26265</name>
</gene>
<reference evidence="4 5" key="1">
    <citation type="submission" date="2024-05" db="EMBL/GenBank/DDBJ databases">
        <authorList>
            <person name="Jiang F."/>
        </authorList>
    </citation>
    <scope>NUCLEOTIDE SEQUENCE [LARGE SCALE GENOMIC DNA]</scope>
    <source>
        <strain evidence="4 5">LZ166</strain>
    </source>
</reference>
<dbReference type="SUPFAM" id="SSF52091">
    <property type="entry name" value="SpoIIaa-like"/>
    <property type="match status" value="1"/>
</dbReference>
<dbReference type="Pfam" id="PF01740">
    <property type="entry name" value="STAS"/>
    <property type="match status" value="1"/>
</dbReference>
<feature type="domain" description="STAS" evidence="3">
    <location>
        <begin position="21"/>
        <end position="98"/>
    </location>
</feature>
<feature type="transmembrane region" description="Helical" evidence="2">
    <location>
        <begin position="372"/>
        <end position="393"/>
    </location>
</feature>
<keyword evidence="2" id="KW-0812">Transmembrane</keyword>
<feature type="compositionally biased region" description="Basic and acidic residues" evidence="1">
    <location>
        <begin position="16"/>
        <end position="27"/>
    </location>
</feature>
<evidence type="ECO:0000259" key="3">
    <source>
        <dbReference type="PROSITE" id="PS50801"/>
    </source>
</evidence>
<feature type="transmembrane region" description="Helical" evidence="2">
    <location>
        <begin position="265"/>
        <end position="288"/>
    </location>
</feature>
<keyword evidence="2" id="KW-1133">Transmembrane helix</keyword>
<protein>
    <submittedName>
        <fullName evidence="4">ABC transporter permease</fullName>
    </submittedName>
</protein>
<dbReference type="Pfam" id="PF02405">
    <property type="entry name" value="MlaE"/>
    <property type="match status" value="1"/>
</dbReference>
<feature type="transmembrane region" description="Helical" evidence="2">
    <location>
        <begin position="294"/>
        <end position="314"/>
    </location>
</feature>
<accession>A0ABV3SQS7</accession>
<name>A0ABV3SQS7_9HYPH</name>
<keyword evidence="2" id="KW-0472">Membrane</keyword>
<dbReference type="InterPro" id="IPR030802">
    <property type="entry name" value="Permease_MalE"/>
</dbReference>
<feature type="transmembrane region" description="Helical" evidence="2">
    <location>
        <begin position="187"/>
        <end position="207"/>
    </location>
</feature>
<sequence length="395" mass="41831">MLDKHQADESLQDISEPPRRATVERRAEGGRLSVSLGGPWLTRTVGSVDPELRKLERETGAGSLIIDLSSVTRMDTAGAWVIKRLAVAHEKAGHKVEIREAGPTETILLAAVDDAVRQDLPPNEGRRRFGPVAMLEGIGRVVSQGGEEFLLAMHILGATVRGSQMKRGRGHGVNVAAIATQIDRMGIGAIPVILLMSTIVGAIVAQQGAFQLRYFGAEIFVVDLVGILVLREMGVLLTAIMIAGRTGSAITAEIGSMKMREEVDALTVIGLNPIGVLVFPRLVALVIILPCLTVASNVAAIIGAMGVGWVYSGITPEAFFDRMSSAIDYTSVLSGLIKAPFMALIIGIIASVEGMKVGGSAESLGRHVTASVVKAIFVVIVVDGFFAIFYAAIDF</sequence>
<dbReference type="RefSeq" id="WP_367957010.1">
    <property type="nucleotide sequence ID" value="NZ_JBDPGJ010000008.1"/>
</dbReference>
<dbReference type="PANTHER" id="PTHR30188">
    <property type="entry name" value="ABC TRANSPORTER PERMEASE PROTEIN-RELATED"/>
    <property type="match status" value="1"/>
</dbReference>
<evidence type="ECO:0000313" key="5">
    <source>
        <dbReference type="Proteomes" id="UP001556692"/>
    </source>
</evidence>
<evidence type="ECO:0000313" key="4">
    <source>
        <dbReference type="EMBL" id="MEX0409153.1"/>
    </source>
</evidence>
<feature type="transmembrane region" description="Helical" evidence="2">
    <location>
        <begin position="326"/>
        <end position="352"/>
    </location>
</feature>
<dbReference type="EMBL" id="JBDPGJ010000008">
    <property type="protein sequence ID" value="MEX0409153.1"/>
    <property type="molecule type" value="Genomic_DNA"/>
</dbReference>
<organism evidence="4 5">
    <name type="scientific">Aquibium pacificus</name>
    <dbReference type="NCBI Taxonomy" id="3153579"/>
    <lineage>
        <taxon>Bacteria</taxon>
        <taxon>Pseudomonadati</taxon>
        <taxon>Pseudomonadota</taxon>
        <taxon>Alphaproteobacteria</taxon>
        <taxon>Hyphomicrobiales</taxon>
        <taxon>Phyllobacteriaceae</taxon>
        <taxon>Aquibium</taxon>
    </lineage>
</organism>
<feature type="transmembrane region" description="Helical" evidence="2">
    <location>
        <begin position="219"/>
        <end position="244"/>
    </location>
</feature>
<proteinExistence type="predicted"/>
<dbReference type="Gene3D" id="3.30.750.24">
    <property type="entry name" value="STAS domain"/>
    <property type="match status" value="1"/>
</dbReference>
<comment type="caution">
    <text evidence="4">The sequence shown here is derived from an EMBL/GenBank/DDBJ whole genome shotgun (WGS) entry which is preliminary data.</text>
</comment>
<dbReference type="InterPro" id="IPR002645">
    <property type="entry name" value="STAS_dom"/>
</dbReference>
<dbReference type="PROSITE" id="PS50801">
    <property type="entry name" value="STAS"/>
    <property type="match status" value="1"/>
</dbReference>
<evidence type="ECO:0000256" key="2">
    <source>
        <dbReference type="SAM" id="Phobius"/>
    </source>
</evidence>
<dbReference type="PANTHER" id="PTHR30188:SF3">
    <property type="entry name" value="ABC TRANSPORTER PERMEASE"/>
    <property type="match status" value="1"/>
</dbReference>
<dbReference type="Proteomes" id="UP001556692">
    <property type="component" value="Unassembled WGS sequence"/>
</dbReference>
<feature type="region of interest" description="Disordered" evidence="1">
    <location>
        <begin position="1"/>
        <end position="27"/>
    </location>
</feature>